<name>A0ABD4Q9M7_MYCTX</name>
<reference evidence="2 3" key="1">
    <citation type="submission" date="2021-03" db="EMBL/GenBank/DDBJ databases">
        <title>Whole Genome Sequencing of Mycobacterium tuberculosis clinical isolates from Arunachal Pradesh, India.</title>
        <authorList>
            <person name="Singh S."/>
            <person name="Mudliar S.R."/>
            <person name="Kulsum U."/>
            <person name="Rufai S.B."/>
            <person name="Singh P.K."/>
            <person name="Umpo M."/>
            <person name="Nyori M."/>
        </authorList>
    </citation>
    <scope>NUCLEOTIDE SEQUENCE [LARGE SCALE GENOMIC DNA]</scope>
    <source>
        <strain evidence="2 3">OMICS/BPL/0142/20/SP</strain>
    </source>
</reference>
<organism evidence="2 3">
    <name type="scientific">Mycobacterium tuberculosis</name>
    <dbReference type="NCBI Taxonomy" id="1773"/>
    <lineage>
        <taxon>Bacteria</taxon>
        <taxon>Bacillati</taxon>
        <taxon>Actinomycetota</taxon>
        <taxon>Actinomycetes</taxon>
        <taxon>Mycobacteriales</taxon>
        <taxon>Mycobacteriaceae</taxon>
        <taxon>Mycobacterium</taxon>
        <taxon>Mycobacterium tuberculosis complex</taxon>
    </lineage>
</organism>
<dbReference type="InterPro" id="IPR026395">
    <property type="entry name" value="CshA_fibril"/>
</dbReference>
<evidence type="ECO:0000313" key="3">
    <source>
        <dbReference type="Proteomes" id="UP000671119"/>
    </source>
</evidence>
<comment type="caution">
    <text evidence="2">The sequence shown here is derived from an EMBL/GenBank/DDBJ whole genome shotgun (WGS) entry which is preliminary data.</text>
</comment>
<accession>A0ABD4Q9M7</accession>
<dbReference type="Proteomes" id="UP000671119">
    <property type="component" value="Unassembled WGS sequence"/>
</dbReference>
<dbReference type="Pfam" id="PF19076">
    <property type="entry name" value="CshA_repeat"/>
    <property type="match status" value="1"/>
</dbReference>
<evidence type="ECO:0000313" key="2">
    <source>
        <dbReference type="EMBL" id="MBP0685661.1"/>
    </source>
</evidence>
<proteinExistence type="predicted"/>
<gene>
    <name evidence="2" type="ORF">J8J21_21695</name>
</gene>
<feature type="domain" description="CshA" evidence="1">
    <location>
        <begin position="9"/>
        <end position="65"/>
    </location>
</feature>
<dbReference type="RefSeq" id="WP_209925379.1">
    <property type="nucleotide sequence ID" value="NZ_JAGIZI010000388.1"/>
</dbReference>
<dbReference type="EMBL" id="JAGIZI010000388">
    <property type="protein sequence ID" value="MBP0685661.1"/>
    <property type="molecule type" value="Genomic_DNA"/>
</dbReference>
<evidence type="ECO:0000259" key="1">
    <source>
        <dbReference type="Pfam" id="PF19076"/>
    </source>
</evidence>
<sequence length="85" mass="9227">VAPYIVDANGNKATLDAEGYYVVPGQGKYKITANGKDVDVEFIPEDHFLGTADGISIRRTDSNGYDTGWSTKFPDKEANVDTVLN</sequence>
<feature type="non-terminal residue" evidence="2">
    <location>
        <position position="1"/>
    </location>
</feature>
<protein>
    <recommendedName>
        <fullName evidence="1">CshA domain-containing protein</fullName>
    </recommendedName>
</protein>
<feature type="non-terminal residue" evidence="2">
    <location>
        <position position="85"/>
    </location>
</feature>
<dbReference type="AlphaFoldDB" id="A0ABD4Q9M7"/>